<feature type="compositionally biased region" description="Basic and acidic residues" evidence="1">
    <location>
        <begin position="1"/>
        <end position="12"/>
    </location>
</feature>
<dbReference type="Proteomes" id="UP000811255">
    <property type="component" value="Unassembled WGS sequence"/>
</dbReference>
<feature type="compositionally biased region" description="Polar residues" evidence="1">
    <location>
        <begin position="54"/>
        <end position="63"/>
    </location>
</feature>
<gene>
    <name evidence="2" type="ORF">KK137_14460</name>
</gene>
<proteinExistence type="predicted"/>
<protein>
    <submittedName>
        <fullName evidence="2">Uncharacterized protein</fullName>
    </submittedName>
</protein>
<accession>A0ABS5W8W3</accession>
<evidence type="ECO:0000313" key="3">
    <source>
        <dbReference type="Proteomes" id="UP000811255"/>
    </source>
</evidence>
<dbReference type="RefSeq" id="WP_214537240.1">
    <property type="nucleotide sequence ID" value="NZ_JAHFVK010000002.1"/>
</dbReference>
<reference evidence="2 3" key="1">
    <citation type="submission" date="2021-05" db="EMBL/GenBank/DDBJ databases">
        <title>Croceibacterium sp. LX-88 genome sequence.</title>
        <authorList>
            <person name="Luo X."/>
        </authorList>
    </citation>
    <scope>NUCLEOTIDE SEQUENCE [LARGE SCALE GENOMIC DNA]</scope>
    <source>
        <strain evidence="2 3">LX-88</strain>
    </source>
</reference>
<evidence type="ECO:0000256" key="1">
    <source>
        <dbReference type="SAM" id="MobiDB-lite"/>
    </source>
</evidence>
<keyword evidence="3" id="KW-1185">Reference proteome</keyword>
<dbReference type="EMBL" id="JAHFVK010000002">
    <property type="protein sequence ID" value="MBT2135537.1"/>
    <property type="molecule type" value="Genomic_DNA"/>
</dbReference>
<feature type="region of interest" description="Disordered" evidence="1">
    <location>
        <begin position="1"/>
        <end position="90"/>
    </location>
</feature>
<organism evidence="2 3">
    <name type="scientific">Croceibacterium selenioxidans</name>
    <dbReference type="NCBI Taxonomy" id="2838833"/>
    <lineage>
        <taxon>Bacteria</taxon>
        <taxon>Pseudomonadati</taxon>
        <taxon>Pseudomonadota</taxon>
        <taxon>Alphaproteobacteria</taxon>
        <taxon>Sphingomonadales</taxon>
        <taxon>Erythrobacteraceae</taxon>
        <taxon>Croceibacterium</taxon>
    </lineage>
</organism>
<name>A0ABS5W8W3_9SPHN</name>
<sequence>MGQERRRDSRKVPRDRHRAPGEVPLSRAPQQQQAGEAELYQDERGGEIEPTVAIEQQQQQSSATHRRQAEAQDDDMPSAPNDPGRYDRND</sequence>
<comment type="caution">
    <text evidence="2">The sequence shown here is derived from an EMBL/GenBank/DDBJ whole genome shotgun (WGS) entry which is preliminary data.</text>
</comment>
<evidence type="ECO:0000313" key="2">
    <source>
        <dbReference type="EMBL" id="MBT2135537.1"/>
    </source>
</evidence>